<evidence type="ECO:0000256" key="3">
    <source>
        <dbReference type="ARBA" id="ARBA00022679"/>
    </source>
</evidence>
<evidence type="ECO:0000256" key="1">
    <source>
        <dbReference type="ARBA" id="ARBA00022553"/>
    </source>
</evidence>
<dbReference type="InterPro" id="IPR008854">
    <property type="entry name" value="TPMT"/>
</dbReference>
<keyword evidence="3" id="KW-0808">Transferase</keyword>
<dbReference type="Gene3D" id="3.40.50.150">
    <property type="entry name" value="Vaccinia Virus protein VP39"/>
    <property type="match status" value="1"/>
</dbReference>
<dbReference type="Pfam" id="PF05724">
    <property type="entry name" value="TPMT"/>
    <property type="match status" value="1"/>
</dbReference>
<sequence>MSTPDQPTDAREKLSAHFQGDSSLHNQKWDALWKEGFLPWDKGFPSPALVDLLADRKDLFGSVTEGKKRKALVPGCGKGYDVLLFSAYGYDAYGLDVSETALEAAKETERTMKRGETYEIKGVEKGSVNWIVGDFFTNDFLKDVEGEGTFDLIYDYTFLSALPPSLRAGWSKRFKELLAPQGKIICVEFPTYKPHSTGGPPWALPPKVYLGHLSRPGQELPYDEETGLLESELKEPGKDRLERLEHFQPKRTHQIGYNADGKVTDWVSVWAHPNAL</sequence>
<evidence type="ECO:0000256" key="2">
    <source>
        <dbReference type="ARBA" id="ARBA00022603"/>
    </source>
</evidence>
<evidence type="ECO:0000256" key="4">
    <source>
        <dbReference type="ARBA" id="ARBA00022691"/>
    </source>
</evidence>
<dbReference type="GO" id="GO:0008757">
    <property type="term" value="F:S-adenosylmethionine-dependent methyltransferase activity"/>
    <property type="evidence" value="ECO:0007669"/>
    <property type="project" value="InterPro"/>
</dbReference>
<reference evidence="5" key="1">
    <citation type="submission" date="2021-07" db="EMBL/GenBank/DDBJ databases">
        <authorList>
            <person name="Durling M."/>
        </authorList>
    </citation>
    <scope>NUCLEOTIDE SEQUENCE</scope>
</reference>
<protein>
    <recommendedName>
        <fullName evidence="7">Thiol methyltransferase</fullName>
    </recommendedName>
</protein>
<keyword evidence="4" id="KW-0949">S-adenosyl-L-methionine</keyword>
<dbReference type="CDD" id="cd02440">
    <property type="entry name" value="AdoMet_MTases"/>
    <property type="match status" value="1"/>
</dbReference>
<evidence type="ECO:0000313" key="6">
    <source>
        <dbReference type="Proteomes" id="UP000696280"/>
    </source>
</evidence>
<organism evidence="5 6">
    <name type="scientific">Hymenoscyphus fraxineus</name>
    <dbReference type="NCBI Taxonomy" id="746836"/>
    <lineage>
        <taxon>Eukaryota</taxon>
        <taxon>Fungi</taxon>
        <taxon>Dikarya</taxon>
        <taxon>Ascomycota</taxon>
        <taxon>Pezizomycotina</taxon>
        <taxon>Leotiomycetes</taxon>
        <taxon>Helotiales</taxon>
        <taxon>Helotiaceae</taxon>
        <taxon>Hymenoscyphus</taxon>
    </lineage>
</organism>
<evidence type="ECO:0008006" key="7">
    <source>
        <dbReference type="Google" id="ProtNLM"/>
    </source>
</evidence>
<dbReference type="PANTHER" id="PTHR32183">
    <property type="match status" value="1"/>
</dbReference>
<proteinExistence type="predicted"/>
<dbReference type="PANTHER" id="PTHR32183:SF6">
    <property type="entry name" value="CYSTEINE SULFINATE DESULFINASE_CYSTEINE DESULFURASE AND RELATED ENZYMES"/>
    <property type="match status" value="1"/>
</dbReference>
<keyword evidence="2" id="KW-0489">Methyltransferase</keyword>
<dbReference type="SUPFAM" id="SSF53335">
    <property type="entry name" value="S-adenosyl-L-methionine-dependent methyltransferases"/>
    <property type="match status" value="1"/>
</dbReference>
<name>A0A9N9KU61_9HELO</name>
<dbReference type="AlphaFoldDB" id="A0A9N9KU61"/>
<accession>A0A9N9KU61</accession>
<dbReference type="InterPro" id="IPR029063">
    <property type="entry name" value="SAM-dependent_MTases_sf"/>
</dbReference>
<dbReference type="Proteomes" id="UP000696280">
    <property type="component" value="Unassembled WGS sequence"/>
</dbReference>
<gene>
    <name evidence="5" type="ORF">HYFRA_00009067</name>
</gene>
<dbReference type="EMBL" id="CAJVRL010000055">
    <property type="protein sequence ID" value="CAG8953969.1"/>
    <property type="molecule type" value="Genomic_DNA"/>
</dbReference>
<dbReference type="PROSITE" id="PS51585">
    <property type="entry name" value="SAM_MT_TPMT"/>
    <property type="match status" value="1"/>
</dbReference>
<comment type="caution">
    <text evidence="5">The sequence shown here is derived from an EMBL/GenBank/DDBJ whole genome shotgun (WGS) entry which is preliminary data.</text>
</comment>
<keyword evidence="1" id="KW-0597">Phosphoprotein</keyword>
<keyword evidence="6" id="KW-1185">Reference proteome</keyword>
<dbReference type="GO" id="GO:0032259">
    <property type="term" value="P:methylation"/>
    <property type="evidence" value="ECO:0007669"/>
    <property type="project" value="UniProtKB-KW"/>
</dbReference>
<evidence type="ECO:0000313" key="5">
    <source>
        <dbReference type="EMBL" id="CAG8953969.1"/>
    </source>
</evidence>